<dbReference type="InterPro" id="IPR013597">
    <property type="entry name" value="Mat_intron_G2"/>
</dbReference>
<name>A0A9X6UB40_BACCE</name>
<reference evidence="2 3" key="1">
    <citation type="submission" date="2017-09" db="EMBL/GenBank/DDBJ databases">
        <title>Large-scale bioinformatics analysis of Bacillus genomes uncovers conserved roles of natural products in bacterial physiology.</title>
        <authorList>
            <consortium name="Agbiome Team Llc"/>
            <person name="Bleich R.M."/>
            <person name="Kirk G.J."/>
            <person name="Santa Maria K.C."/>
            <person name="Allen S.E."/>
            <person name="Farag S."/>
            <person name="Shank E.A."/>
            <person name="Bowers A."/>
        </authorList>
    </citation>
    <scope>NUCLEOTIDE SEQUENCE [LARGE SCALE GENOMIC DNA]</scope>
    <source>
        <strain evidence="2 3">AFS027647</strain>
    </source>
</reference>
<evidence type="ECO:0000313" key="3">
    <source>
        <dbReference type="Proteomes" id="UP000220691"/>
    </source>
</evidence>
<dbReference type="Pfam" id="PF08388">
    <property type="entry name" value="GIIM"/>
    <property type="match status" value="1"/>
</dbReference>
<comment type="caution">
    <text evidence="2">The sequence shown here is derived from an EMBL/GenBank/DDBJ whole genome shotgun (WGS) entry which is preliminary data.</text>
</comment>
<evidence type="ECO:0000259" key="1">
    <source>
        <dbReference type="Pfam" id="PF08388"/>
    </source>
</evidence>
<dbReference type="Proteomes" id="UP000220691">
    <property type="component" value="Unassembled WGS sequence"/>
</dbReference>
<protein>
    <recommendedName>
        <fullName evidence="1">Group II intron maturase-specific domain-containing protein</fullName>
    </recommendedName>
</protein>
<organism evidence="2 3">
    <name type="scientific">Bacillus cereus</name>
    <dbReference type="NCBI Taxonomy" id="1396"/>
    <lineage>
        <taxon>Bacteria</taxon>
        <taxon>Bacillati</taxon>
        <taxon>Bacillota</taxon>
        <taxon>Bacilli</taxon>
        <taxon>Bacillales</taxon>
        <taxon>Bacillaceae</taxon>
        <taxon>Bacillus</taxon>
        <taxon>Bacillus cereus group</taxon>
    </lineage>
</organism>
<dbReference type="AlphaFoldDB" id="A0A9X6UB40"/>
<feature type="domain" description="Group II intron maturase-specific" evidence="1">
    <location>
        <begin position="9"/>
        <end position="72"/>
    </location>
</feature>
<accession>A0A9X6UB40</accession>
<sequence length="74" mass="8570">MTPKKKSCKKVKAKIRELIKNAGTKPTQDVIKRINTGLIGWVNYFRVGNSSKAFSNVRDYTEMKVRTLLTRRKQ</sequence>
<dbReference type="EMBL" id="NUAN01000088">
    <property type="protein sequence ID" value="PEN96457.1"/>
    <property type="molecule type" value="Genomic_DNA"/>
</dbReference>
<proteinExistence type="predicted"/>
<gene>
    <name evidence="2" type="ORF">CN553_14590</name>
</gene>
<evidence type="ECO:0000313" key="2">
    <source>
        <dbReference type="EMBL" id="PEN96457.1"/>
    </source>
</evidence>